<proteinExistence type="predicted"/>
<comment type="caution">
    <text evidence="2">The sequence shown here is derived from an EMBL/GenBank/DDBJ whole genome shotgun (WGS) entry which is preliminary data.</text>
</comment>
<accession>A0A7K1TWY9</accession>
<keyword evidence="1" id="KW-1133">Transmembrane helix</keyword>
<evidence type="ECO:0000256" key="1">
    <source>
        <dbReference type="SAM" id="Phobius"/>
    </source>
</evidence>
<keyword evidence="1" id="KW-0472">Membrane</keyword>
<keyword evidence="3" id="KW-1185">Reference proteome</keyword>
<name>A0A7K1TWY9_9BACT</name>
<feature type="transmembrane region" description="Helical" evidence="1">
    <location>
        <begin position="79"/>
        <end position="99"/>
    </location>
</feature>
<keyword evidence="1" id="KW-0812">Transmembrane</keyword>
<dbReference type="Proteomes" id="UP000461730">
    <property type="component" value="Unassembled WGS sequence"/>
</dbReference>
<evidence type="ECO:0000313" key="2">
    <source>
        <dbReference type="EMBL" id="MVT06629.1"/>
    </source>
</evidence>
<dbReference type="RefSeq" id="WP_157304027.1">
    <property type="nucleotide sequence ID" value="NZ_WRXN01000001.1"/>
</dbReference>
<gene>
    <name evidence="2" type="ORF">GO493_00040</name>
</gene>
<reference evidence="2 3" key="1">
    <citation type="submission" date="2019-12" db="EMBL/GenBank/DDBJ databases">
        <title>Chitinophaga sp. strain ysch24 (GDMCC 1.1355), whole genome shotgun sequence.</title>
        <authorList>
            <person name="Zhang X."/>
        </authorList>
    </citation>
    <scope>NUCLEOTIDE SEQUENCE [LARGE SCALE GENOMIC DNA]</scope>
    <source>
        <strain evidence="3">ysch24</strain>
    </source>
</reference>
<feature type="transmembrane region" description="Helical" evidence="1">
    <location>
        <begin position="38"/>
        <end position="58"/>
    </location>
</feature>
<evidence type="ECO:0000313" key="3">
    <source>
        <dbReference type="Proteomes" id="UP000461730"/>
    </source>
</evidence>
<dbReference type="AlphaFoldDB" id="A0A7K1TWY9"/>
<sequence length="173" mass="19177">MTFRFKLFKALNGINLFISSFFLLMVLMSFMAGGGYQALISLVLFGAVCIHCVLSLYLQRALQDPSFVLKENTPGGVQIMGGLSILFGAFILLGCIASLSQQDLFIKEATSQLSDSQAAEIKGLIRKLFVGLLYFIILYSVSVIGNAVLSFYFLKQWKNRKDDDSDINFDLDA</sequence>
<feature type="transmembrane region" description="Helical" evidence="1">
    <location>
        <begin position="132"/>
        <end position="154"/>
    </location>
</feature>
<organism evidence="2 3">
    <name type="scientific">Chitinophaga tropicalis</name>
    <dbReference type="NCBI Taxonomy" id="2683588"/>
    <lineage>
        <taxon>Bacteria</taxon>
        <taxon>Pseudomonadati</taxon>
        <taxon>Bacteroidota</taxon>
        <taxon>Chitinophagia</taxon>
        <taxon>Chitinophagales</taxon>
        <taxon>Chitinophagaceae</taxon>
        <taxon>Chitinophaga</taxon>
    </lineage>
</organism>
<dbReference type="EMBL" id="WRXN01000001">
    <property type="protein sequence ID" value="MVT06629.1"/>
    <property type="molecule type" value="Genomic_DNA"/>
</dbReference>
<protein>
    <submittedName>
        <fullName evidence="2">Uncharacterized protein</fullName>
    </submittedName>
</protein>
<feature type="transmembrane region" description="Helical" evidence="1">
    <location>
        <begin position="12"/>
        <end position="32"/>
    </location>
</feature>